<keyword evidence="3" id="KW-1185">Reference proteome</keyword>
<accession>A0A1H4E808</accession>
<evidence type="ECO:0000313" key="2">
    <source>
        <dbReference type="EMBL" id="SEA80700.1"/>
    </source>
</evidence>
<organism evidence="2 3">
    <name type="scientific">Rubrimonas cliftonensis</name>
    <dbReference type="NCBI Taxonomy" id="89524"/>
    <lineage>
        <taxon>Bacteria</taxon>
        <taxon>Pseudomonadati</taxon>
        <taxon>Pseudomonadota</taxon>
        <taxon>Alphaproteobacteria</taxon>
        <taxon>Rhodobacterales</taxon>
        <taxon>Paracoccaceae</taxon>
        <taxon>Rubrimonas</taxon>
    </lineage>
</organism>
<feature type="region of interest" description="Disordered" evidence="1">
    <location>
        <begin position="190"/>
        <end position="232"/>
    </location>
</feature>
<evidence type="ECO:0000256" key="1">
    <source>
        <dbReference type="SAM" id="MobiDB-lite"/>
    </source>
</evidence>
<evidence type="ECO:0000313" key="3">
    <source>
        <dbReference type="Proteomes" id="UP000198703"/>
    </source>
</evidence>
<dbReference type="OrthoDB" id="9803627at2"/>
<sequence length="232" mass="24785">MRGPLSADLLGLQPSKACADGAMTLSLAADRPRRGVVLMPHHLAFRWSRWPEVALKAPALLFGVAACGTTGTVAARAISVLGMVIFAMGSVRRMTGLSPWRQMCGLSRTVASLTAMAGAMLALRPAAVDGTGPLRLLVETALAGAAGLVVFGEALAGLWELAGRPPGFEALIVQRLRDLAARRLGAPVPRGRSARAADETEDRSWGRQDREALASSSRRWSYPKRPPRWRRS</sequence>
<gene>
    <name evidence="2" type="ORF">SAMN05444370_11279</name>
</gene>
<name>A0A1H4E808_9RHOB</name>
<dbReference type="RefSeq" id="WP_139284098.1">
    <property type="nucleotide sequence ID" value="NZ_FNQM01000012.1"/>
</dbReference>
<dbReference type="EMBL" id="FNQM01000012">
    <property type="protein sequence ID" value="SEA80700.1"/>
    <property type="molecule type" value="Genomic_DNA"/>
</dbReference>
<dbReference type="STRING" id="89524.SAMN05444370_11279"/>
<dbReference type="AlphaFoldDB" id="A0A1H4E808"/>
<reference evidence="2 3" key="1">
    <citation type="submission" date="2016-10" db="EMBL/GenBank/DDBJ databases">
        <authorList>
            <person name="de Groot N.N."/>
        </authorList>
    </citation>
    <scope>NUCLEOTIDE SEQUENCE [LARGE SCALE GENOMIC DNA]</scope>
    <source>
        <strain evidence="2 3">DSM 15345</strain>
    </source>
</reference>
<feature type="compositionally biased region" description="Basic and acidic residues" evidence="1">
    <location>
        <begin position="195"/>
        <end position="212"/>
    </location>
</feature>
<protein>
    <submittedName>
        <fullName evidence="2">Uncharacterized protein</fullName>
    </submittedName>
</protein>
<proteinExistence type="predicted"/>
<dbReference type="Proteomes" id="UP000198703">
    <property type="component" value="Unassembled WGS sequence"/>
</dbReference>
<feature type="compositionally biased region" description="Basic residues" evidence="1">
    <location>
        <begin position="221"/>
        <end position="232"/>
    </location>
</feature>